<dbReference type="AlphaFoldDB" id="A0AAE1RP42"/>
<feature type="compositionally biased region" description="Polar residues" evidence="1">
    <location>
        <begin position="22"/>
        <end position="32"/>
    </location>
</feature>
<name>A0AAE1RP42_9SOLA</name>
<evidence type="ECO:0000313" key="2">
    <source>
        <dbReference type="EMBL" id="KAK4354362.1"/>
    </source>
</evidence>
<reference evidence="2" key="1">
    <citation type="submission" date="2023-12" db="EMBL/GenBank/DDBJ databases">
        <title>Genome assembly of Anisodus tanguticus.</title>
        <authorList>
            <person name="Wang Y.-J."/>
        </authorList>
    </citation>
    <scope>NUCLEOTIDE SEQUENCE</scope>
    <source>
        <strain evidence="2">KB-2021</strain>
        <tissue evidence="2">Leaf</tissue>
    </source>
</reference>
<proteinExistence type="predicted"/>
<accession>A0AAE1RP42</accession>
<dbReference type="Proteomes" id="UP001291623">
    <property type="component" value="Unassembled WGS sequence"/>
</dbReference>
<evidence type="ECO:0000313" key="3">
    <source>
        <dbReference type="Proteomes" id="UP001291623"/>
    </source>
</evidence>
<keyword evidence="3" id="KW-1185">Reference proteome</keyword>
<feature type="compositionally biased region" description="Low complexity" evidence="1">
    <location>
        <begin position="1"/>
        <end position="21"/>
    </location>
</feature>
<comment type="caution">
    <text evidence="2">The sequence shown here is derived from an EMBL/GenBank/DDBJ whole genome shotgun (WGS) entry which is preliminary data.</text>
</comment>
<dbReference type="EMBL" id="JAVYJV010000014">
    <property type="protein sequence ID" value="KAK4354362.1"/>
    <property type="molecule type" value="Genomic_DNA"/>
</dbReference>
<feature type="region of interest" description="Disordered" evidence="1">
    <location>
        <begin position="1"/>
        <end position="32"/>
    </location>
</feature>
<protein>
    <submittedName>
        <fullName evidence="2">Uncharacterized protein</fullName>
    </submittedName>
</protein>
<sequence>MAATSNFSSSISSQLTSSQPSAIPSQCSRTTYASRPEPWRIYVIFTNSKRRVDPIGS</sequence>
<evidence type="ECO:0000256" key="1">
    <source>
        <dbReference type="SAM" id="MobiDB-lite"/>
    </source>
</evidence>
<organism evidence="2 3">
    <name type="scientific">Anisodus tanguticus</name>
    <dbReference type="NCBI Taxonomy" id="243964"/>
    <lineage>
        <taxon>Eukaryota</taxon>
        <taxon>Viridiplantae</taxon>
        <taxon>Streptophyta</taxon>
        <taxon>Embryophyta</taxon>
        <taxon>Tracheophyta</taxon>
        <taxon>Spermatophyta</taxon>
        <taxon>Magnoliopsida</taxon>
        <taxon>eudicotyledons</taxon>
        <taxon>Gunneridae</taxon>
        <taxon>Pentapetalae</taxon>
        <taxon>asterids</taxon>
        <taxon>lamiids</taxon>
        <taxon>Solanales</taxon>
        <taxon>Solanaceae</taxon>
        <taxon>Solanoideae</taxon>
        <taxon>Hyoscyameae</taxon>
        <taxon>Anisodus</taxon>
    </lineage>
</organism>
<gene>
    <name evidence="2" type="ORF">RND71_026556</name>
</gene>